<reference evidence="2 3" key="1">
    <citation type="submission" date="2014-01" db="EMBL/GenBank/DDBJ databases">
        <title>Isolation of Serratia multitudinisentens RB-25 from Ex-Landfill site.</title>
        <authorList>
            <person name="Robson E.H.J."/>
        </authorList>
    </citation>
    <scope>NUCLEOTIDE SEQUENCE [LARGE SCALE GENOMIC DNA]</scope>
    <source>
        <strain evidence="2 3">RB-25</strain>
    </source>
</reference>
<dbReference type="STRING" id="1441930.Z042_22940"/>
<sequence>MKFTPVPAEKWPINQHDSTREAVYINHEFLVQVFAEANGIKRLTINLTALGAGMRWKDGISWDALQVIKDALGFSDQDAVELYPAQADIVNVANMRHLWVLPEKVNFGWRHKQQ</sequence>
<evidence type="ECO:0000313" key="2">
    <source>
        <dbReference type="EMBL" id="AHG22162.1"/>
    </source>
</evidence>
<gene>
    <name evidence="2" type="ORF">Z042_22940</name>
</gene>
<evidence type="ECO:0000313" key="3">
    <source>
        <dbReference type="Proteomes" id="UP000019030"/>
    </source>
</evidence>
<dbReference type="EMBL" id="CP007044">
    <property type="protein sequence ID" value="AHG22162.1"/>
    <property type="molecule type" value="Genomic_DNA"/>
</dbReference>
<dbReference type="eggNOG" id="ENOG50330TW">
    <property type="taxonomic scope" value="Bacteria"/>
</dbReference>
<dbReference type="HOGENOM" id="CLU_171121_0_0_6"/>
<dbReference type="PATRIC" id="fig|1441930.4.peg.4539"/>
<name>W0LII4_9GAMM</name>
<keyword evidence="3" id="KW-1185">Reference proteome</keyword>
<protein>
    <recommendedName>
        <fullName evidence="1">DUF7694 domain-containing protein</fullName>
    </recommendedName>
</protein>
<dbReference type="Pfam" id="PF24746">
    <property type="entry name" value="DUF7694"/>
    <property type="match status" value="1"/>
</dbReference>
<organism evidence="2 3">
    <name type="scientific">Chania multitudinisentens RB-25</name>
    <dbReference type="NCBI Taxonomy" id="1441930"/>
    <lineage>
        <taxon>Bacteria</taxon>
        <taxon>Pseudomonadati</taxon>
        <taxon>Pseudomonadota</taxon>
        <taxon>Gammaproteobacteria</taxon>
        <taxon>Enterobacterales</taxon>
        <taxon>Yersiniaceae</taxon>
        <taxon>Chania</taxon>
    </lineage>
</organism>
<dbReference type="Proteomes" id="UP000019030">
    <property type="component" value="Chromosome"/>
</dbReference>
<dbReference type="InterPro" id="IPR056111">
    <property type="entry name" value="DUF7694"/>
</dbReference>
<proteinExistence type="predicted"/>
<reference evidence="2 3" key="2">
    <citation type="submission" date="2015-03" db="EMBL/GenBank/DDBJ databases">
        <authorList>
            <person name="Chan K.-G."/>
        </authorList>
    </citation>
    <scope>NUCLEOTIDE SEQUENCE [LARGE SCALE GENOMIC DNA]</scope>
    <source>
        <strain evidence="2 3">RB-25</strain>
    </source>
</reference>
<accession>W0LII4</accession>
<dbReference type="KEGG" id="sfo:Z042_22940"/>
<feature type="domain" description="DUF7694" evidence="1">
    <location>
        <begin position="56"/>
        <end position="103"/>
    </location>
</feature>
<dbReference type="AlphaFoldDB" id="W0LII4"/>
<evidence type="ECO:0000259" key="1">
    <source>
        <dbReference type="Pfam" id="PF24746"/>
    </source>
</evidence>